<dbReference type="InterPro" id="IPR013103">
    <property type="entry name" value="RVT_2"/>
</dbReference>
<gene>
    <name evidence="3" type="ORF">Tci_418759</name>
</gene>
<feature type="compositionally biased region" description="Polar residues" evidence="1">
    <location>
        <begin position="142"/>
        <end position="167"/>
    </location>
</feature>
<feature type="domain" description="Reverse transcriptase Ty1/copia-type" evidence="2">
    <location>
        <begin position="196"/>
        <end position="252"/>
    </location>
</feature>
<sequence>ELPKVSLVNARLKKLKFYLAQFDFVVKKRTTPNARTKGLKCSTSNCGSKPICNKKNDRISRTPSSSKRAKIVESKKANHSEPNHTWGSNATDIRSSSSLVVTGCPDFSLLDSGTTILQELWVPVAAAPRAINLADSPMSTLIDQDSPSASIPSIQEQENSLNISQGCEESPKTTHFHDDPLHESLYKDSTSQGSSSNGFRQEEGIDFEESFTPVARIEAICIFVANATNKNMMIFQMEVKTIFLNGELKEEVENGIVELYFVRTEYHLANIFLKPLSRERFNFLIEKLGMRSMSPKMLKRLTEEEDE</sequence>
<reference evidence="3" key="1">
    <citation type="journal article" date="2019" name="Sci. Rep.">
        <title>Draft genome of Tanacetum cinerariifolium, the natural source of mosquito coil.</title>
        <authorList>
            <person name="Yamashiro T."/>
            <person name="Shiraishi A."/>
            <person name="Satake H."/>
            <person name="Nakayama K."/>
        </authorList>
    </citation>
    <scope>NUCLEOTIDE SEQUENCE</scope>
</reference>
<feature type="compositionally biased region" description="Basic and acidic residues" evidence="1">
    <location>
        <begin position="70"/>
        <end position="82"/>
    </location>
</feature>
<accession>A0A699HRI9</accession>
<feature type="region of interest" description="Disordered" evidence="1">
    <location>
        <begin position="142"/>
        <end position="202"/>
    </location>
</feature>
<feature type="non-terminal residue" evidence="3">
    <location>
        <position position="1"/>
    </location>
</feature>
<evidence type="ECO:0000313" key="3">
    <source>
        <dbReference type="EMBL" id="GEY46785.1"/>
    </source>
</evidence>
<name>A0A699HRI9_TANCI</name>
<evidence type="ECO:0000259" key="2">
    <source>
        <dbReference type="Pfam" id="PF07727"/>
    </source>
</evidence>
<dbReference type="AlphaFoldDB" id="A0A699HRI9"/>
<proteinExistence type="predicted"/>
<organism evidence="3">
    <name type="scientific">Tanacetum cinerariifolium</name>
    <name type="common">Dalmatian daisy</name>
    <name type="synonym">Chrysanthemum cinerariifolium</name>
    <dbReference type="NCBI Taxonomy" id="118510"/>
    <lineage>
        <taxon>Eukaryota</taxon>
        <taxon>Viridiplantae</taxon>
        <taxon>Streptophyta</taxon>
        <taxon>Embryophyta</taxon>
        <taxon>Tracheophyta</taxon>
        <taxon>Spermatophyta</taxon>
        <taxon>Magnoliopsida</taxon>
        <taxon>eudicotyledons</taxon>
        <taxon>Gunneridae</taxon>
        <taxon>Pentapetalae</taxon>
        <taxon>asterids</taxon>
        <taxon>campanulids</taxon>
        <taxon>Asterales</taxon>
        <taxon>Asteraceae</taxon>
        <taxon>Asteroideae</taxon>
        <taxon>Anthemideae</taxon>
        <taxon>Anthemidinae</taxon>
        <taxon>Tanacetum</taxon>
    </lineage>
</organism>
<dbReference type="EMBL" id="BKCJ010181070">
    <property type="protein sequence ID" value="GEY46785.1"/>
    <property type="molecule type" value="Genomic_DNA"/>
</dbReference>
<feature type="compositionally biased region" description="Basic and acidic residues" evidence="1">
    <location>
        <begin position="169"/>
        <end position="186"/>
    </location>
</feature>
<protein>
    <submittedName>
        <fullName evidence="3">Retrovirus-related Pol polyprotein from transposon TNT 1-94</fullName>
    </submittedName>
</protein>
<feature type="region of interest" description="Disordered" evidence="1">
    <location>
        <begin position="54"/>
        <end position="89"/>
    </location>
</feature>
<evidence type="ECO:0000256" key="1">
    <source>
        <dbReference type="SAM" id="MobiDB-lite"/>
    </source>
</evidence>
<dbReference type="Pfam" id="PF07727">
    <property type="entry name" value="RVT_2"/>
    <property type="match status" value="1"/>
</dbReference>
<comment type="caution">
    <text evidence="3">The sequence shown here is derived from an EMBL/GenBank/DDBJ whole genome shotgun (WGS) entry which is preliminary data.</text>
</comment>
<feature type="compositionally biased region" description="Polar residues" evidence="1">
    <location>
        <begin position="187"/>
        <end position="199"/>
    </location>
</feature>